<organism evidence="1 2">
    <name type="scientific">Flavihumibacter petaseus NBRC 106054</name>
    <dbReference type="NCBI Taxonomy" id="1220578"/>
    <lineage>
        <taxon>Bacteria</taxon>
        <taxon>Pseudomonadati</taxon>
        <taxon>Bacteroidota</taxon>
        <taxon>Chitinophagia</taxon>
        <taxon>Chitinophagales</taxon>
        <taxon>Chitinophagaceae</taxon>
        <taxon>Flavihumibacter</taxon>
    </lineage>
</organism>
<sequence>MKTQSKLDPRRNKKVEEIVNRLAKVKYIPLVHEADLLELEKVFKSIPEMEYPINSGAELIEKLGGSGKLYTIAEVTVDPVRMIKYMPAYYFPVASAENLIEKLVELIRANRKKVDIPAELMNLRHQTGNLKFPIKSADELYAQLQDKGQYKFQGRAVDAKMMIGRIPERMFPFKSQTDFEHKIIYTMINKPLIVKD</sequence>
<evidence type="ECO:0000313" key="2">
    <source>
        <dbReference type="Proteomes" id="UP000033121"/>
    </source>
</evidence>
<dbReference type="AlphaFoldDB" id="A0A0E9N7S9"/>
<dbReference type="OrthoDB" id="9847533at2"/>
<gene>
    <name evidence="1" type="ORF">FPE01S_05_01050</name>
</gene>
<name>A0A0E9N7S9_9BACT</name>
<dbReference type="SUPFAM" id="SSF69025">
    <property type="entry name" value="Hypothetical protein MTH865"/>
    <property type="match status" value="1"/>
</dbReference>
<accession>A0A0E9N7S9</accession>
<dbReference type="InterPro" id="IPR036825">
    <property type="entry name" value="MTH865-like_sf"/>
</dbReference>
<comment type="caution">
    <text evidence="1">The sequence shown here is derived from an EMBL/GenBank/DDBJ whole genome shotgun (WGS) entry which is preliminary data.</text>
</comment>
<proteinExistence type="predicted"/>
<dbReference type="EMBL" id="BBWV01000005">
    <property type="protein sequence ID" value="GAO45410.1"/>
    <property type="molecule type" value="Genomic_DNA"/>
</dbReference>
<keyword evidence="2" id="KW-1185">Reference proteome</keyword>
<dbReference type="STRING" id="1220578.FPE01S_05_01050"/>
<evidence type="ECO:0000313" key="1">
    <source>
        <dbReference type="EMBL" id="GAO45410.1"/>
    </source>
</evidence>
<dbReference type="RefSeq" id="WP_046371424.1">
    <property type="nucleotide sequence ID" value="NZ_BBWV01000005.1"/>
</dbReference>
<dbReference type="Proteomes" id="UP000033121">
    <property type="component" value="Unassembled WGS sequence"/>
</dbReference>
<reference evidence="1 2" key="1">
    <citation type="submission" date="2015-04" db="EMBL/GenBank/DDBJ databases">
        <title>Whole genome shotgun sequence of Flavihumibacter petaseus NBRC 106054.</title>
        <authorList>
            <person name="Miyazawa S."/>
            <person name="Hosoyama A."/>
            <person name="Hashimoto M."/>
            <person name="Noguchi M."/>
            <person name="Tsuchikane K."/>
            <person name="Ohji S."/>
            <person name="Yamazoe A."/>
            <person name="Ichikawa N."/>
            <person name="Kimura A."/>
            <person name="Fujita N."/>
        </authorList>
    </citation>
    <scope>NUCLEOTIDE SEQUENCE [LARGE SCALE GENOMIC DNA]</scope>
    <source>
        <strain evidence="1 2">NBRC 106054</strain>
    </source>
</reference>
<protein>
    <submittedName>
        <fullName evidence="1">Uncharacterized protein</fullName>
    </submittedName>
</protein>